<dbReference type="AlphaFoldDB" id="A0A975FBF7"/>
<dbReference type="KEGG" id="tun:J9260_02040"/>
<feature type="region of interest" description="Disordered" evidence="1">
    <location>
        <begin position="1"/>
        <end position="79"/>
    </location>
</feature>
<feature type="compositionally biased region" description="Polar residues" evidence="1">
    <location>
        <begin position="12"/>
        <end position="21"/>
    </location>
</feature>
<reference evidence="2" key="1">
    <citation type="submission" date="2021-04" db="EMBL/GenBank/DDBJ databases">
        <title>Genomics, taxonomy and metabolism of representatives of sulfur bacteria of the genus Thiothrix: Thiothrix fructosivorans QT, Thiothrix unzii A1T and three new species, Thiothrix subterranea sp. nov., Thiothrix litoralis sp. nov. and 'Candidatus Thiothrix anitrata' sp. nov.</title>
        <authorList>
            <person name="Ravin N.V."/>
            <person name="Smolyakov D."/>
            <person name="Rudenko T.S."/>
            <person name="Mardanov A.V."/>
            <person name="Beletsky A.V."/>
            <person name="Markov N.D."/>
            <person name="Fomenkov A.I."/>
            <person name="Roberts R.J."/>
            <person name="Karnachuk O.V."/>
            <person name="Novikov A."/>
            <person name="Grabovich M.Y."/>
        </authorList>
    </citation>
    <scope>NUCLEOTIDE SEQUENCE</scope>
    <source>
        <strain evidence="2">A1</strain>
    </source>
</reference>
<organism evidence="2 3">
    <name type="scientific">Thiothrix unzii</name>
    <dbReference type="NCBI Taxonomy" id="111769"/>
    <lineage>
        <taxon>Bacteria</taxon>
        <taxon>Pseudomonadati</taxon>
        <taxon>Pseudomonadota</taxon>
        <taxon>Gammaproteobacteria</taxon>
        <taxon>Thiotrichales</taxon>
        <taxon>Thiotrichaceae</taxon>
        <taxon>Thiothrix</taxon>
    </lineage>
</organism>
<dbReference type="RefSeq" id="WP_210219402.1">
    <property type="nucleotide sequence ID" value="NZ_CP072793.1"/>
</dbReference>
<name>A0A975FBF7_9GAMM</name>
<proteinExistence type="predicted"/>
<sequence length="341" mass="35589">MLSEDEKPPELNTWQQPNTSGIVGLPGANGVPSSSQQDTAIAPDNTKVELINEPEPLAADVTPTPRPVSKPAPTPPSAPVVAPPVTTAPAAPVNVAPPVAVAPPVTAPPVTANEGTLEIALQTAENGIPLPADVYVQLPNGTNISKASSTPNAKFLLKKGTYRVTARADGRASVSRTISVPNQAVVNEIFALPLATNPPPAAPAAPVGLPPTNINPTPMQPSPMPPVSNVAAGKLRLVALDADNGSPIAVDFTINRLDGSTFEQINSVPVAEITLPAEEFVVRFNYQGTQGYKSLTVQPGQTHTHTFNIQRAPADGQMPNAMPELPVPDINMEDLLKRMQQ</sequence>
<evidence type="ECO:0000313" key="3">
    <source>
        <dbReference type="Proteomes" id="UP000672009"/>
    </source>
</evidence>
<dbReference type="Proteomes" id="UP000672009">
    <property type="component" value="Chromosome"/>
</dbReference>
<keyword evidence="3" id="KW-1185">Reference proteome</keyword>
<evidence type="ECO:0000313" key="2">
    <source>
        <dbReference type="EMBL" id="QTR53895.1"/>
    </source>
</evidence>
<accession>A0A975FBF7</accession>
<evidence type="ECO:0000256" key="1">
    <source>
        <dbReference type="SAM" id="MobiDB-lite"/>
    </source>
</evidence>
<gene>
    <name evidence="2" type="ORF">J9260_02040</name>
</gene>
<feature type="compositionally biased region" description="Pro residues" evidence="1">
    <location>
        <begin position="64"/>
        <end position="79"/>
    </location>
</feature>
<dbReference type="EMBL" id="CP072793">
    <property type="protein sequence ID" value="QTR53895.1"/>
    <property type="molecule type" value="Genomic_DNA"/>
</dbReference>
<protein>
    <submittedName>
        <fullName evidence="2">Uncharacterized protein</fullName>
    </submittedName>
</protein>